<dbReference type="EMBL" id="CP020028">
    <property type="protein sequence ID" value="ASR47073.1"/>
    <property type="molecule type" value="Genomic_DNA"/>
</dbReference>
<dbReference type="InterPro" id="IPR041413">
    <property type="entry name" value="MLTR_LBD"/>
</dbReference>
<evidence type="ECO:0000313" key="3">
    <source>
        <dbReference type="Proteomes" id="UP000214666"/>
    </source>
</evidence>
<evidence type="ECO:0000259" key="1">
    <source>
        <dbReference type="Pfam" id="PF17765"/>
    </source>
</evidence>
<dbReference type="PANTHER" id="PTHR35010">
    <property type="entry name" value="BLL4672 PROTEIN-RELATED"/>
    <property type="match status" value="1"/>
</dbReference>
<accession>A0A222WMN9</accession>
<evidence type="ECO:0000313" key="2">
    <source>
        <dbReference type="EMBL" id="ASR47073.1"/>
    </source>
</evidence>
<dbReference type="Gene3D" id="3.30.450.180">
    <property type="match status" value="1"/>
</dbReference>
<dbReference type="OrthoDB" id="2959414at2"/>
<proteinExistence type="predicted"/>
<sequence length="303" mass="35865">MTVHKDENFQYKTLKIVLGEIEAVRMKRQREYADQSHPLLKRFTQQELNDEACPTYKNLLVGRSRRVPDRQTIIQIAEYLECTSDERNDLLLAAEYLPIHHELEGRSLELALEHAQQIMSNLPFPAMIVTHTLDIKGLNEPFRHLFDIPFDSFMNDKLNMADFHFNRDLPIRPRSTFDTASLEQWESHAIYGIQAFKRNNMYSRYDHWYKKLFNRLQKYDDINKYWNKQPKDLANEVEQSKTILARRDTSGELVPIRYKHIHLSVSSRMYPGIEVYLPVDDPAHRVFEYLGCPAECQNYAVNQ</sequence>
<feature type="domain" description="MmyB-like transcription regulator ligand binding" evidence="1">
    <location>
        <begin position="115"/>
        <end position="243"/>
    </location>
</feature>
<dbReference type="AlphaFoldDB" id="A0A222WMN9"/>
<dbReference type="RefSeq" id="WP_094154715.1">
    <property type="nucleotide sequence ID" value="NZ_CP020028.1"/>
</dbReference>
<organism evidence="2 3">
    <name type="scientific">Paenibacillus kribbensis</name>
    <dbReference type="NCBI Taxonomy" id="172713"/>
    <lineage>
        <taxon>Bacteria</taxon>
        <taxon>Bacillati</taxon>
        <taxon>Bacillota</taxon>
        <taxon>Bacilli</taxon>
        <taxon>Bacillales</taxon>
        <taxon>Paenibacillaceae</taxon>
        <taxon>Paenibacillus</taxon>
    </lineage>
</organism>
<dbReference type="Pfam" id="PF17765">
    <property type="entry name" value="MLTR_LBD"/>
    <property type="match status" value="1"/>
</dbReference>
<dbReference type="KEGG" id="pkb:B4V02_10435"/>
<dbReference type="Proteomes" id="UP000214666">
    <property type="component" value="Chromosome"/>
</dbReference>
<keyword evidence="3" id="KW-1185">Reference proteome</keyword>
<protein>
    <recommendedName>
        <fullName evidence="1">MmyB-like transcription regulator ligand binding domain-containing protein</fullName>
    </recommendedName>
</protein>
<reference evidence="2 3" key="1">
    <citation type="submission" date="2017-03" db="EMBL/GenBank/DDBJ databases">
        <title>Complete genome sequence of Paenibacillus Kribbensis producing bioflocculants.</title>
        <authorList>
            <person name="Lee H.-G."/>
            <person name="Oh H.-M."/>
        </authorList>
    </citation>
    <scope>NUCLEOTIDE SEQUENCE [LARGE SCALE GENOMIC DNA]</scope>
    <source>
        <strain evidence="2 3">AM49</strain>
    </source>
</reference>
<name>A0A222WMN9_9BACL</name>
<gene>
    <name evidence="2" type="ORF">B4V02_10435</name>
</gene>